<name>A0A8J4E387_9ACTN</name>
<proteinExistence type="predicted"/>
<dbReference type="EMBL" id="BOPG01000048">
    <property type="protein sequence ID" value="GIJ59713.1"/>
    <property type="molecule type" value="Genomic_DNA"/>
</dbReference>
<feature type="region of interest" description="Disordered" evidence="1">
    <location>
        <begin position="1"/>
        <end position="70"/>
    </location>
</feature>
<evidence type="ECO:0000313" key="4">
    <source>
        <dbReference type="Proteomes" id="UP000612585"/>
    </source>
</evidence>
<dbReference type="RefSeq" id="WP_204002624.1">
    <property type="nucleotide sequence ID" value="NZ_BOPG01000048.1"/>
</dbReference>
<evidence type="ECO:0000256" key="1">
    <source>
        <dbReference type="SAM" id="MobiDB-lite"/>
    </source>
</evidence>
<feature type="region of interest" description="Disordered" evidence="1">
    <location>
        <begin position="107"/>
        <end position="133"/>
    </location>
</feature>
<evidence type="ECO:0000313" key="3">
    <source>
        <dbReference type="EMBL" id="GIJ59713.1"/>
    </source>
</evidence>
<keyword evidence="2" id="KW-1133">Transmembrane helix</keyword>
<gene>
    <name evidence="3" type="ORF">Vau01_072290</name>
</gene>
<accession>A0A8J4E387</accession>
<dbReference type="AlphaFoldDB" id="A0A8J4E387"/>
<keyword evidence="2" id="KW-0812">Transmembrane</keyword>
<keyword evidence="2" id="KW-0472">Membrane</keyword>
<keyword evidence="4" id="KW-1185">Reference proteome</keyword>
<feature type="transmembrane region" description="Helical" evidence="2">
    <location>
        <begin position="75"/>
        <end position="99"/>
    </location>
</feature>
<dbReference type="Proteomes" id="UP000612585">
    <property type="component" value="Unassembled WGS sequence"/>
</dbReference>
<sequence>MSSYGPQGGPYPGQPQDPWQDGSAGDDPYRTGYPDPLTEAHPGGPAYARPDHTPNSVSGEVWGPPQAPVRQGRSATAIGVIIVVVLLAIGGAAAAAVFLTSGDDNGAGPGPDKSTTPTAASKPASASPTSTVNADARVAKEGDCLLNKGSADKPDMQKVTCAANTYQVLKRINGTSDYKKCEGTPTLTDWYFYDDSADANDFVLCLRKR</sequence>
<feature type="compositionally biased region" description="Gly residues" evidence="1">
    <location>
        <begin position="1"/>
        <end position="11"/>
    </location>
</feature>
<protein>
    <submittedName>
        <fullName evidence="3">Uncharacterized protein</fullName>
    </submittedName>
</protein>
<feature type="compositionally biased region" description="Low complexity" evidence="1">
    <location>
        <begin position="113"/>
        <end position="131"/>
    </location>
</feature>
<comment type="caution">
    <text evidence="3">The sequence shown here is derived from an EMBL/GenBank/DDBJ whole genome shotgun (WGS) entry which is preliminary data.</text>
</comment>
<evidence type="ECO:0000256" key="2">
    <source>
        <dbReference type="SAM" id="Phobius"/>
    </source>
</evidence>
<organism evidence="3 4">
    <name type="scientific">Virgisporangium aurantiacum</name>
    <dbReference type="NCBI Taxonomy" id="175570"/>
    <lineage>
        <taxon>Bacteria</taxon>
        <taxon>Bacillati</taxon>
        <taxon>Actinomycetota</taxon>
        <taxon>Actinomycetes</taxon>
        <taxon>Micromonosporales</taxon>
        <taxon>Micromonosporaceae</taxon>
        <taxon>Virgisporangium</taxon>
    </lineage>
</organism>
<reference evidence="3" key="1">
    <citation type="submission" date="2021-01" db="EMBL/GenBank/DDBJ databases">
        <title>Whole genome shotgun sequence of Virgisporangium aurantiacum NBRC 16421.</title>
        <authorList>
            <person name="Komaki H."/>
            <person name="Tamura T."/>
        </authorList>
    </citation>
    <scope>NUCLEOTIDE SEQUENCE</scope>
    <source>
        <strain evidence="3">NBRC 16421</strain>
    </source>
</reference>